<feature type="region of interest" description="Disordered" evidence="1">
    <location>
        <begin position="1"/>
        <end position="25"/>
    </location>
</feature>
<dbReference type="InterPro" id="IPR011033">
    <property type="entry name" value="PRC_barrel-like_sf"/>
</dbReference>
<name>A0ABQ4Q9M9_9BURK</name>
<dbReference type="Proteomes" id="UP000887222">
    <property type="component" value="Unassembled WGS sequence"/>
</dbReference>
<feature type="compositionally biased region" description="Basic residues" evidence="1">
    <location>
        <begin position="7"/>
        <end position="17"/>
    </location>
</feature>
<dbReference type="EMBL" id="BPMK01000020">
    <property type="protein sequence ID" value="GIZ53756.1"/>
    <property type="molecule type" value="Genomic_DNA"/>
</dbReference>
<keyword evidence="4" id="KW-1185">Reference proteome</keyword>
<evidence type="ECO:0000256" key="1">
    <source>
        <dbReference type="SAM" id="MobiDB-lite"/>
    </source>
</evidence>
<sequence>MQSKPGSRGRVRRRHGPPRFIRMNGHHSNTVGLLQGCPVVTSGGERIGTVDHLMVDADTQQLRFVMLARRRQGAVVAIPWHTLYFDSEKSRLVFYTLA</sequence>
<dbReference type="RefSeq" id="WP_220810170.1">
    <property type="nucleotide sequence ID" value="NZ_BPMK01000020.1"/>
</dbReference>
<accession>A0ABQ4Q9M9</accession>
<evidence type="ECO:0000259" key="2">
    <source>
        <dbReference type="Pfam" id="PF05239"/>
    </source>
</evidence>
<dbReference type="InterPro" id="IPR014747">
    <property type="entry name" value="Bac_photo_RC_H_C"/>
</dbReference>
<comment type="caution">
    <text evidence="3">The sequence shown here is derived from an EMBL/GenBank/DDBJ whole genome shotgun (WGS) entry which is preliminary data.</text>
</comment>
<evidence type="ECO:0000313" key="3">
    <source>
        <dbReference type="EMBL" id="GIZ53756.1"/>
    </source>
</evidence>
<dbReference type="Pfam" id="PF05239">
    <property type="entry name" value="PRC"/>
    <property type="match status" value="1"/>
</dbReference>
<dbReference type="SUPFAM" id="SSF50346">
    <property type="entry name" value="PRC-barrel domain"/>
    <property type="match status" value="1"/>
</dbReference>
<dbReference type="InterPro" id="IPR027275">
    <property type="entry name" value="PRC-brl_dom"/>
</dbReference>
<feature type="domain" description="PRC-barrel" evidence="2">
    <location>
        <begin position="34"/>
        <end position="93"/>
    </location>
</feature>
<proteinExistence type="predicted"/>
<protein>
    <recommendedName>
        <fullName evidence="2">PRC-barrel domain-containing protein</fullName>
    </recommendedName>
</protein>
<evidence type="ECO:0000313" key="4">
    <source>
        <dbReference type="Proteomes" id="UP000887222"/>
    </source>
</evidence>
<reference evidence="3 4" key="1">
    <citation type="journal article" date="2022" name="Int. J. Syst. Evol. Microbiol.">
        <title>Noviherbaspirillum aridicola sp. nov., isolated from an arid soil in Pakistan.</title>
        <authorList>
            <person name="Khan I.U."/>
            <person name="Saqib M."/>
            <person name="Amin A."/>
            <person name="Hussain F."/>
            <person name="Li L."/>
            <person name="Liu Y.H."/>
            <person name="Fang B.Z."/>
            <person name="Ahmed I."/>
            <person name="Li W.J."/>
        </authorList>
    </citation>
    <scope>NUCLEOTIDE SEQUENCE [LARGE SCALE GENOMIC DNA]</scope>
    <source>
        <strain evidence="3 4">NCCP-691</strain>
    </source>
</reference>
<dbReference type="Gene3D" id="3.90.50.10">
    <property type="entry name" value="Photosynthetic Reaction Center, subunit H, domain 2"/>
    <property type="match status" value="1"/>
</dbReference>
<gene>
    <name evidence="3" type="ORF">NCCP691_37700</name>
</gene>
<organism evidence="3 4">
    <name type="scientific">Noviherbaspirillum aridicola</name>
    <dbReference type="NCBI Taxonomy" id="2849687"/>
    <lineage>
        <taxon>Bacteria</taxon>
        <taxon>Pseudomonadati</taxon>
        <taxon>Pseudomonadota</taxon>
        <taxon>Betaproteobacteria</taxon>
        <taxon>Burkholderiales</taxon>
        <taxon>Oxalobacteraceae</taxon>
        <taxon>Noviherbaspirillum</taxon>
    </lineage>
</organism>